<proteinExistence type="predicted"/>
<name>A0A6A0A7A2_HAELA</name>
<reference evidence="1 2" key="1">
    <citation type="submission" date="2020-02" db="EMBL/GenBank/DDBJ databases">
        <title>Draft genome sequence of Haematococcus lacustris strain NIES-144.</title>
        <authorList>
            <person name="Morimoto D."/>
            <person name="Nakagawa S."/>
            <person name="Yoshida T."/>
            <person name="Sawayama S."/>
        </authorList>
    </citation>
    <scope>NUCLEOTIDE SEQUENCE [LARGE SCALE GENOMIC DNA]</scope>
    <source>
        <strain evidence="1 2">NIES-144</strain>
    </source>
</reference>
<protein>
    <submittedName>
        <fullName evidence="1">Uncharacterized protein</fullName>
    </submittedName>
</protein>
<dbReference type="EMBL" id="BLLF01003845">
    <property type="protein sequence ID" value="GFH28363.1"/>
    <property type="molecule type" value="Genomic_DNA"/>
</dbReference>
<evidence type="ECO:0000313" key="2">
    <source>
        <dbReference type="Proteomes" id="UP000485058"/>
    </source>
</evidence>
<dbReference type="AlphaFoldDB" id="A0A6A0A7A2"/>
<dbReference type="Proteomes" id="UP000485058">
    <property type="component" value="Unassembled WGS sequence"/>
</dbReference>
<comment type="caution">
    <text evidence="1">The sequence shown here is derived from an EMBL/GenBank/DDBJ whole genome shotgun (WGS) entry which is preliminary data.</text>
</comment>
<keyword evidence="2" id="KW-1185">Reference proteome</keyword>
<organism evidence="1 2">
    <name type="scientific">Haematococcus lacustris</name>
    <name type="common">Green alga</name>
    <name type="synonym">Haematococcus pluvialis</name>
    <dbReference type="NCBI Taxonomy" id="44745"/>
    <lineage>
        <taxon>Eukaryota</taxon>
        <taxon>Viridiplantae</taxon>
        <taxon>Chlorophyta</taxon>
        <taxon>core chlorophytes</taxon>
        <taxon>Chlorophyceae</taxon>
        <taxon>CS clade</taxon>
        <taxon>Chlamydomonadales</taxon>
        <taxon>Haematococcaceae</taxon>
        <taxon>Haematococcus</taxon>
    </lineage>
</organism>
<gene>
    <name evidence="1" type="ORF">HaLaN_26840</name>
</gene>
<accession>A0A6A0A7A2</accession>
<sequence>MLFPASDFPVLPLHAFLRSDGLVTHQGATASLEESEPPRILWAYPTCHPHPTPSACVVVI</sequence>
<evidence type="ECO:0000313" key="1">
    <source>
        <dbReference type="EMBL" id="GFH28363.1"/>
    </source>
</evidence>